<keyword evidence="7" id="KW-1185">Reference proteome</keyword>
<dbReference type="PROSITE" id="PS50217">
    <property type="entry name" value="BZIP"/>
    <property type="match status" value="1"/>
</dbReference>
<dbReference type="PANTHER" id="PTHR40621:SF6">
    <property type="entry name" value="AP-1-LIKE TRANSCRIPTION FACTOR YAP1-RELATED"/>
    <property type="match status" value="1"/>
</dbReference>
<dbReference type="InterPro" id="IPR050936">
    <property type="entry name" value="AP-1-like"/>
</dbReference>
<dbReference type="GO" id="GO:0001228">
    <property type="term" value="F:DNA-binding transcription activator activity, RNA polymerase II-specific"/>
    <property type="evidence" value="ECO:0007669"/>
    <property type="project" value="TreeGrafter"/>
</dbReference>
<dbReference type="InterPro" id="IPR046347">
    <property type="entry name" value="bZIP_sf"/>
</dbReference>
<proteinExistence type="predicted"/>
<keyword evidence="3" id="KW-0539">Nucleus</keyword>
<dbReference type="HOGENOM" id="CLU_036934_1_1_1"/>
<sequence length="271" mass="29543">MSASPTSPNPEGSGSQEKGPLSSLNLSFLKALNDKKSTRDGNPPKRRGPKPDSKPALTRRQELNRQAQRTHRERKELYIKALEDEVLRLKEIYSNVAQDKEKLAEENRQLKTLLHQNNVPPGSAGGGLDDLGSDPSFGTNGGGGEPCGHALMASCPPEPFSNLPNKDVPFGDAHTKPAHGPTWELSKGDLATLLDLSKRLDLDGEITPVMAWGKVLDHPRLGELDSEDFAKLLDELKDKVRCYGFGAVMEEFEVRDALNAVFSAKPEISAT</sequence>
<dbReference type="eggNOG" id="ENOG502QZI3">
    <property type="taxonomic scope" value="Eukaryota"/>
</dbReference>
<dbReference type="GO" id="GO:0090575">
    <property type="term" value="C:RNA polymerase II transcription regulator complex"/>
    <property type="evidence" value="ECO:0007669"/>
    <property type="project" value="TreeGrafter"/>
</dbReference>
<dbReference type="Gene3D" id="1.20.5.170">
    <property type="match status" value="1"/>
</dbReference>
<organism evidence="6 7">
    <name type="scientific">Eutypa lata (strain UCR-EL1)</name>
    <name type="common">Grapevine dieback disease fungus</name>
    <name type="synonym">Eutypa armeniacae</name>
    <dbReference type="NCBI Taxonomy" id="1287681"/>
    <lineage>
        <taxon>Eukaryota</taxon>
        <taxon>Fungi</taxon>
        <taxon>Dikarya</taxon>
        <taxon>Ascomycota</taxon>
        <taxon>Pezizomycotina</taxon>
        <taxon>Sordariomycetes</taxon>
        <taxon>Xylariomycetidae</taxon>
        <taxon>Xylariales</taxon>
        <taxon>Diatrypaceae</taxon>
        <taxon>Eutypa</taxon>
    </lineage>
</organism>
<name>M7TQ22_EUTLA</name>
<comment type="subcellular location">
    <subcellularLocation>
        <location evidence="2">Cytoplasm</location>
    </subcellularLocation>
    <subcellularLocation>
        <location evidence="1">Nucleus</location>
    </subcellularLocation>
</comment>
<dbReference type="InterPro" id="IPR023167">
    <property type="entry name" value="Yap1_redox_dom_sf"/>
</dbReference>
<evidence type="ECO:0000256" key="1">
    <source>
        <dbReference type="ARBA" id="ARBA00004123"/>
    </source>
</evidence>
<dbReference type="KEGG" id="ela:UCREL1_941"/>
<dbReference type="Proteomes" id="UP000012174">
    <property type="component" value="Unassembled WGS sequence"/>
</dbReference>
<gene>
    <name evidence="6" type="ORF">UCREL1_941</name>
</gene>
<dbReference type="Gene3D" id="1.10.238.100">
    <property type="entry name" value="YAP1 redox domain. Chain B"/>
    <property type="match status" value="1"/>
</dbReference>
<feature type="compositionally biased region" description="Basic and acidic residues" evidence="4">
    <location>
        <begin position="32"/>
        <end position="63"/>
    </location>
</feature>
<reference evidence="7" key="1">
    <citation type="journal article" date="2013" name="Genome Announc.">
        <title>Draft genome sequence of the grapevine dieback fungus Eutypa lata UCR-EL1.</title>
        <authorList>
            <person name="Blanco-Ulate B."/>
            <person name="Rolshausen P.E."/>
            <person name="Cantu D."/>
        </authorList>
    </citation>
    <scope>NUCLEOTIDE SEQUENCE [LARGE SCALE GENOMIC DNA]</scope>
    <source>
        <strain evidence="7">UCR-EL1</strain>
    </source>
</reference>
<feature type="region of interest" description="Disordered" evidence="4">
    <location>
        <begin position="1"/>
        <end position="75"/>
    </location>
</feature>
<dbReference type="SUPFAM" id="SSF57959">
    <property type="entry name" value="Leucine zipper domain"/>
    <property type="match status" value="1"/>
</dbReference>
<dbReference type="CDD" id="cd14688">
    <property type="entry name" value="bZIP_YAP"/>
    <property type="match status" value="1"/>
</dbReference>
<evidence type="ECO:0000256" key="4">
    <source>
        <dbReference type="SAM" id="MobiDB-lite"/>
    </source>
</evidence>
<evidence type="ECO:0000313" key="6">
    <source>
        <dbReference type="EMBL" id="EMR72006.1"/>
    </source>
</evidence>
<feature type="region of interest" description="Disordered" evidence="4">
    <location>
        <begin position="116"/>
        <end position="140"/>
    </location>
</feature>
<dbReference type="SUPFAM" id="SSF111430">
    <property type="entry name" value="YAP1 redox domain"/>
    <property type="match status" value="1"/>
</dbReference>
<dbReference type="GO" id="GO:0005737">
    <property type="term" value="C:cytoplasm"/>
    <property type="evidence" value="ECO:0007669"/>
    <property type="project" value="UniProtKB-SubCell"/>
</dbReference>
<dbReference type="OrthoDB" id="2590011at2759"/>
<feature type="compositionally biased region" description="Polar residues" evidence="4">
    <location>
        <begin position="1"/>
        <end position="26"/>
    </location>
</feature>
<dbReference type="AlphaFoldDB" id="M7TQ22"/>
<feature type="domain" description="BZIP" evidence="5">
    <location>
        <begin position="59"/>
        <end position="117"/>
    </location>
</feature>
<evidence type="ECO:0000256" key="3">
    <source>
        <dbReference type="ARBA" id="ARBA00023242"/>
    </source>
</evidence>
<dbReference type="InterPro" id="IPR004827">
    <property type="entry name" value="bZIP"/>
</dbReference>
<dbReference type="GO" id="GO:0000976">
    <property type="term" value="F:transcription cis-regulatory region binding"/>
    <property type="evidence" value="ECO:0007669"/>
    <property type="project" value="InterPro"/>
</dbReference>
<dbReference type="OMA" id="TKVRCYG"/>
<dbReference type="EMBL" id="KB705546">
    <property type="protein sequence ID" value="EMR72006.1"/>
    <property type="molecule type" value="Genomic_DNA"/>
</dbReference>
<evidence type="ECO:0000256" key="2">
    <source>
        <dbReference type="ARBA" id="ARBA00004496"/>
    </source>
</evidence>
<protein>
    <submittedName>
        <fullName evidence="6">Putative bzip-type transcription factor protein</fullName>
    </submittedName>
</protein>
<evidence type="ECO:0000313" key="7">
    <source>
        <dbReference type="Proteomes" id="UP000012174"/>
    </source>
</evidence>
<dbReference type="PANTHER" id="PTHR40621">
    <property type="entry name" value="TRANSCRIPTION FACTOR KAPC-RELATED"/>
    <property type="match status" value="1"/>
</dbReference>
<accession>M7TQ22</accession>
<evidence type="ECO:0000259" key="5">
    <source>
        <dbReference type="PROSITE" id="PS50217"/>
    </source>
</evidence>